<protein>
    <submittedName>
        <fullName evidence="2">Uncharacterized protein</fullName>
    </submittedName>
</protein>
<dbReference type="OrthoDB" id="4364733at2759"/>
<dbReference type="GeneID" id="63776623"/>
<dbReference type="InParanoid" id="A0A1Y2DVC7"/>
<sequence length="272" mass="30048">MPSTNSPRQAHPAAADPAYRVPSTDPTRQAQTQTQAQPQTQPQAQAQSQAQPIDASRQPQPQPQSTELSRQAVLNSLLDMVPPEIIKQLLHAAAMASTSVAESIRASVEVQRKVVLNFDSYAADAEYELNSRYEDLGGSKQYEMSGKCSANVEKLLREVLQKARQNASYETKLSAVTNMCKIFRSVLSGGYMATRVANDVFGWDHIFQDAVGLFTRKELERLVNEDGGAWLRGFGQCVNSDYRGFEAMRPIYQALQSYLVEAGSEGDQQQQA</sequence>
<proteinExistence type="predicted"/>
<dbReference type="AlphaFoldDB" id="A0A1Y2DVC7"/>
<keyword evidence="3" id="KW-1185">Reference proteome</keyword>
<comment type="caution">
    <text evidence="2">The sequence shown here is derived from an EMBL/GenBank/DDBJ whole genome shotgun (WGS) entry which is preliminary data.</text>
</comment>
<feature type="compositionally biased region" description="Low complexity" evidence="1">
    <location>
        <begin position="29"/>
        <end position="52"/>
    </location>
</feature>
<dbReference type="RefSeq" id="XP_040714743.1">
    <property type="nucleotide sequence ID" value="XM_040860411.1"/>
</dbReference>
<evidence type="ECO:0000256" key="1">
    <source>
        <dbReference type="SAM" id="MobiDB-lite"/>
    </source>
</evidence>
<organism evidence="2 3">
    <name type="scientific">Pseudomassariella vexata</name>
    <dbReference type="NCBI Taxonomy" id="1141098"/>
    <lineage>
        <taxon>Eukaryota</taxon>
        <taxon>Fungi</taxon>
        <taxon>Dikarya</taxon>
        <taxon>Ascomycota</taxon>
        <taxon>Pezizomycotina</taxon>
        <taxon>Sordariomycetes</taxon>
        <taxon>Xylariomycetidae</taxon>
        <taxon>Amphisphaeriales</taxon>
        <taxon>Pseudomassariaceae</taxon>
        <taxon>Pseudomassariella</taxon>
    </lineage>
</organism>
<evidence type="ECO:0000313" key="3">
    <source>
        <dbReference type="Proteomes" id="UP000193689"/>
    </source>
</evidence>
<reference evidence="2 3" key="1">
    <citation type="submission" date="2016-07" db="EMBL/GenBank/DDBJ databases">
        <title>Pervasive Adenine N6-methylation of Active Genes in Fungi.</title>
        <authorList>
            <consortium name="DOE Joint Genome Institute"/>
            <person name="Mondo S.J."/>
            <person name="Dannebaum R.O."/>
            <person name="Kuo R.C."/>
            <person name="Labutti K."/>
            <person name="Haridas S."/>
            <person name="Kuo A."/>
            <person name="Salamov A."/>
            <person name="Ahrendt S.R."/>
            <person name="Lipzen A."/>
            <person name="Sullivan W."/>
            <person name="Andreopoulos W.B."/>
            <person name="Clum A."/>
            <person name="Lindquist E."/>
            <person name="Daum C."/>
            <person name="Ramamoorthy G.K."/>
            <person name="Gryganskyi A."/>
            <person name="Culley D."/>
            <person name="Magnuson J.K."/>
            <person name="James T.Y."/>
            <person name="O'Malley M.A."/>
            <person name="Stajich J.E."/>
            <person name="Spatafora J.W."/>
            <person name="Visel A."/>
            <person name="Grigoriev I.V."/>
        </authorList>
    </citation>
    <scope>NUCLEOTIDE SEQUENCE [LARGE SCALE GENOMIC DNA]</scope>
    <source>
        <strain evidence="2 3">CBS 129021</strain>
    </source>
</reference>
<feature type="compositionally biased region" description="Polar residues" evidence="1">
    <location>
        <begin position="57"/>
        <end position="68"/>
    </location>
</feature>
<feature type="region of interest" description="Disordered" evidence="1">
    <location>
        <begin position="1"/>
        <end position="68"/>
    </location>
</feature>
<accession>A0A1Y2DVC7</accession>
<dbReference type="Proteomes" id="UP000193689">
    <property type="component" value="Unassembled WGS sequence"/>
</dbReference>
<dbReference type="EMBL" id="MCFJ01000008">
    <property type="protein sequence ID" value="ORY63086.1"/>
    <property type="molecule type" value="Genomic_DNA"/>
</dbReference>
<evidence type="ECO:0000313" key="2">
    <source>
        <dbReference type="EMBL" id="ORY63086.1"/>
    </source>
</evidence>
<gene>
    <name evidence="2" type="ORF">BCR38DRAFT_435845</name>
</gene>
<name>A0A1Y2DVC7_9PEZI</name>